<dbReference type="KEGG" id="gmx:100796150"/>
<evidence type="ECO:0000256" key="4">
    <source>
        <dbReference type="ARBA" id="ARBA00022729"/>
    </source>
</evidence>
<feature type="chain" id="PRO_5043164445" description="GOLD domain-containing protein" evidence="9">
    <location>
        <begin position="26"/>
        <end position="216"/>
    </location>
</feature>
<reference evidence="12" key="3">
    <citation type="submission" date="2019-01" db="UniProtKB">
        <authorList>
            <consortium name="EnsemblPlants"/>
        </authorList>
    </citation>
    <scope>IDENTIFICATION</scope>
    <source>
        <strain evidence="12">Williams 82</strain>
    </source>
</reference>
<dbReference type="InterPro" id="IPR015720">
    <property type="entry name" value="Emp24-like"/>
</dbReference>
<evidence type="ECO:0000256" key="5">
    <source>
        <dbReference type="ARBA" id="ARBA00022989"/>
    </source>
</evidence>
<dbReference type="ExpressionAtlas" id="A0A368UIH1">
    <property type="expression patterns" value="baseline and differential"/>
</dbReference>
<evidence type="ECO:0000313" key="11">
    <source>
        <dbReference type="EMBL" id="RCW19513.1"/>
    </source>
</evidence>
<organism evidence="11">
    <name type="scientific">Glycine max</name>
    <name type="common">Soybean</name>
    <name type="synonym">Glycine hispida</name>
    <dbReference type="NCBI Taxonomy" id="3847"/>
    <lineage>
        <taxon>Eukaryota</taxon>
        <taxon>Viridiplantae</taxon>
        <taxon>Streptophyta</taxon>
        <taxon>Embryophyta</taxon>
        <taxon>Tracheophyta</taxon>
        <taxon>Spermatophyta</taxon>
        <taxon>Magnoliopsida</taxon>
        <taxon>eudicotyledons</taxon>
        <taxon>Gunneridae</taxon>
        <taxon>Pentapetalae</taxon>
        <taxon>rosids</taxon>
        <taxon>fabids</taxon>
        <taxon>Fabales</taxon>
        <taxon>Fabaceae</taxon>
        <taxon>Papilionoideae</taxon>
        <taxon>50 kb inversion clade</taxon>
        <taxon>NPAAA clade</taxon>
        <taxon>indigoferoid/millettioid clade</taxon>
        <taxon>Phaseoleae</taxon>
        <taxon>Glycine</taxon>
        <taxon>Glycine subgen. Soja</taxon>
    </lineage>
</organism>
<dbReference type="STRING" id="3847.A0A368UIH1"/>
<reference evidence="11 12" key="1">
    <citation type="journal article" date="2010" name="Nature">
        <title>Genome sequence of the palaeopolyploid soybean.</title>
        <authorList>
            <person name="Schmutz J."/>
            <person name="Cannon S.B."/>
            <person name="Schlueter J."/>
            <person name="Ma J."/>
            <person name="Mitros T."/>
            <person name="Nelson W."/>
            <person name="Hyten D.L."/>
            <person name="Song Q."/>
            <person name="Thelen J.J."/>
            <person name="Cheng J."/>
            <person name="Xu D."/>
            <person name="Hellsten U."/>
            <person name="May G.D."/>
            <person name="Yu Y."/>
            <person name="Sakurai T."/>
            <person name="Umezawa T."/>
            <person name="Bhattacharyya M.K."/>
            <person name="Sandhu D."/>
            <person name="Valliyodan B."/>
            <person name="Lindquist E."/>
            <person name="Peto M."/>
            <person name="Grant D."/>
            <person name="Shu S."/>
            <person name="Goodstein D."/>
            <person name="Barry K."/>
            <person name="Futrell-Griggs M."/>
            <person name="Abernathy B."/>
            <person name="Du J."/>
            <person name="Tian Z."/>
            <person name="Zhu L."/>
            <person name="Gill N."/>
            <person name="Joshi T."/>
            <person name="Libault M."/>
            <person name="Sethuraman A."/>
            <person name="Zhang X.-C."/>
            <person name="Shinozaki K."/>
            <person name="Nguyen H.T."/>
            <person name="Wing R.A."/>
            <person name="Cregan P."/>
            <person name="Specht J."/>
            <person name="Grimwood J."/>
            <person name="Rokhsar D."/>
            <person name="Stacey G."/>
            <person name="Shoemaker R.C."/>
            <person name="Jackson S.A."/>
        </authorList>
    </citation>
    <scope>NUCLEOTIDE SEQUENCE [LARGE SCALE GENOMIC DNA]</scope>
    <source>
        <strain evidence="12">cv. Williams 82</strain>
        <tissue evidence="11">Callus</tissue>
    </source>
</reference>
<dbReference type="GO" id="GO:0005783">
    <property type="term" value="C:endoplasmic reticulum"/>
    <property type="evidence" value="ECO:0000318"/>
    <property type="project" value="GO_Central"/>
</dbReference>
<dbReference type="PaxDb" id="3847-GLYMA02G12351.1"/>
<dbReference type="OrthoDB" id="759142at2759"/>
<reference evidence="11" key="2">
    <citation type="submission" date="2018-07" db="EMBL/GenBank/DDBJ databases">
        <title>WGS assembly of Glycine max.</title>
        <authorList>
            <person name="Schmutz J."/>
            <person name="Cannon S."/>
            <person name="Schlueter J."/>
            <person name="Ma J."/>
            <person name="Mitros T."/>
            <person name="Nelson W."/>
            <person name="Hyten D."/>
            <person name="Song Q."/>
            <person name="Thelen J."/>
            <person name="Cheng J."/>
            <person name="Xu D."/>
            <person name="Hellsten U."/>
            <person name="May G."/>
            <person name="Yu Y."/>
            <person name="Sakurai T."/>
            <person name="Umezawa T."/>
            <person name="Bhattacharyya M."/>
            <person name="Sandhu D."/>
            <person name="Valliyodan B."/>
            <person name="Lindquist E."/>
            <person name="Peto M."/>
            <person name="Grant D."/>
            <person name="Shu S."/>
            <person name="Goodstein D."/>
            <person name="Barry K."/>
            <person name="Futrell-Griggs M."/>
            <person name="Abernathy B."/>
            <person name="Du J."/>
            <person name="Tian Z."/>
            <person name="Zhu L."/>
            <person name="Gill N."/>
            <person name="Joshi T."/>
            <person name="Libault M."/>
            <person name="Sethuraman A."/>
            <person name="Zhang X."/>
            <person name="Shinozaki K."/>
            <person name="Nguyen H."/>
            <person name="Wing R."/>
            <person name="Cregan P."/>
            <person name="Specht J."/>
            <person name="Grimwood J."/>
            <person name="Rokhsar D."/>
            <person name="Stacey G."/>
            <person name="Shoemaker R."/>
            <person name="Jackson S."/>
        </authorList>
    </citation>
    <scope>NUCLEOTIDE SEQUENCE</scope>
    <source>
        <tissue evidence="11">Callus</tissue>
    </source>
</reference>
<keyword evidence="13" id="KW-1185">Reference proteome</keyword>
<dbReference type="GeneID" id="100796150"/>
<feature type="signal peptide" evidence="9">
    <location>
        <begin position="1"/>
        <end position="25"/>
    </location>
</feature>
<evidence type="ECO:0000259" key="10">
    <source>
        <dbReference type="PROSITE" id="PS50866"/>
    </source>
</evidence>
<evidence type="ECO:0000256" key="2">
    <source>
        <dbReference type="ARBA" id="ARBA00007104"/>
    </source>
</evidence>
<dbReference type="Proteomes" id="UP000008827">
    <property type="component" value="Chromosome 2"/>
</dbReference>
<evidence type="ECO:0000256" key="3">
    <source>
        <dbReference type="ARBA" id="ARBA00022692"/>
    </source>
</evidence>
<evidence type="ECO:0000256" key="8">
    <source>
        <dbReference type="SAM" id="Phobius"/>
    </source>
</evidence>
<dbReference type="GO" id="GO:0030134">
    <property type="term" value="C:COPII-coated ER to Golgi transport vesicle"/>
    <property type="evidence" value="ECO:0000318"/>
    <property type="project" value="GO_Central"/>
</dbReference>
<evidence type="ECO:0000256" key="6">
    <source>
        <dbReference type="ARBA" id="ARBA00023136"/>
    </source>
</evidence>
<dbReference type="PANTHER" id="PTHR22811">
    <property type="entry name" value="TRANSMEMBRANE EMP24 DOMAIN-CONTAINING PROTEIN"/>
    <property type="match status" value="1"/>
</dbReference>
<keyword evidence="3 7" id="KW-0812">Transmembrane</keyword>
<dbReference type="SMR" id="A0A368UIH1"/>
<feature type="domain" description="GOLD" evidence="10">
    <location>
        <begin position="35"/>
        <end position="151"/>
    </location>
</feature>
<sequence length="216" mass="24540">MLGLIPPPHLLLLLIIGLFSYSVQSLRFELQSGQAKCIAEDIRSNAMTVGNYSITNPLIDQPLPDSHTVSVRVTSRVGNNLYHQSEHVQSGHFAFVAVENGDYIACFWTTNHEPQITITIDFDWRAGVAAKDWSNVAKKSHIDKMVLELQILQEVASSITEETIYLRKQEEELELHDSTTNTCMFWLSLLSFFICMSVAGLQLWHLKTFFQKNKIL</sequence>
<proteinExistence type="inferred from homology"/>
<evidence type="ECO:0000256" key="9">
    <source>
        <dbReference type="SAM" id="SignalP"/>
    </source>
</evidence>
<dbReference type="GO" id="GO:0016020">
    <property type="term" value="C:membrane"/>
    <property type="evidence" value="ECO:0007669"/>
    <property type="project" value="UniProtKB-SubCell"/>
</dbReference>
<dbReference type="GO" id="GO:0006886">
    <property type="term" value="P:intracellular protein transport"/>
    <property type="evidence" value="ECO:0000318"/>
    <property type="project" value="GO_Central"/>
</dbReference>
<dbReference type="GO" id="GO:0005794">
    <property type="term" value="C:Golgi apparatus"/>
    <property type="evidence" value="ECO:0000318"/>
    <property type="project" value="GO_Central"/>
</dbReference>
<keyword evidence="6 8" id="KW-0472">Membrane</keyword>
<evidence type="ECO:0000256" key="7">
    <source>
        <dbReference type="RuleBase" id="RU003827"/>
    </source>
</evidence>
<keyword evidence="4 9" id="KW-0732">Signal</keyword>
<dbReference type="RefSeq" id="XP_003520092.1">
    <property type="nucleotide sequence ID" value="XM_003520044.5"/>
</dbReference>
<protein>
    <recommendedName>
        <fullName evidence="10">GOLD domain-containing protein</fullName>
    </recommendedName>
</protein>
<feature type="transmembrane region" description="Helical" evidence="8">
    <location>
        <begin position="184"/>
        <end position="204"/>
    </location>
</feature>
<evidence type="ECO:0000256" key="1">
    <source>
        <dbReference type="ARBA" id="ARBA00004479"/>
    </source>
</evidence>
<name>A0A368UIH1_SOYBN</name>
<dbReference type="OMA" id="NHEPQIT"/>
<dbReference type="Gramene" id="RCW19513">
    <property type="protein sequence ID" value="RCW19513"/>
    <property type="gene ID" value="GLYMA_02G111000"/>
</dbReference>
<accession>A0A368UIH1</accession>
<dbReference type="SMART" id="SM01190">
    <property type="entry name" value="EMP24_GP25L"/>
    <property type="match status" value="1"/>
</dbReference>
<keyword evidence="5 8" id="KW-1133">Transmembrane helix</keyword>
<gene>
    <name evidence="12" type="primary">LOC100796150</name>
    <name evidence="11" type="ORF">GLYMA_02G111000</name>
</gene>
<dbReference type="AlphaFoldDB" id="A0A368UIH1"/>
<dbReference type="GO" id="GO:0005793">
    <property type="term" value="C:endoplasmic reticulum-Golgi intermediate compartment"/>
    <property type="evidence" value="ECO:0000318"/>
    <property type="project" value="GO_Central"/>
</dbReference>
<dbReference type="EMBL" id="CM000835">
    <property type="protein sequence ID" value="RCW19513.1"/>
    <property type="molecule type" value="Genomic_DNA"/>
</dbReference>
<evidence type="ECO:0000313" key="12">
    <source>
        <dbReference type="EnsemblPlants" id="RCW19513"/>
    </source>
</evidence>
<evidence type="ECO:0000313" key="13">
    <source>
        <dbReference type="Proteomes" id="UP000008827"/>
    </source>
</evidence>
<comment type="subcellular location">
    <subcellularLocation>
        <location evidence="1 7">Membrane</location>
        <topology evidence="1 7">Single-pass type I membrane protein</topology>
    </subcellularLocation>
</comment>
<dbReference type="GO" id="GO:0006888">
    <property type="term" value="P:endoplasmic reticulum to Golgi vesicle-mediated transport"/>
    <property type="evidence" value="ECO:0000318"/>
    <property type="project" value="GO_Central"/>
</dbReference>
<dbReference type="GO" id="GO:0007030">
    <property type="term" value="P:Golgi organization"/>
    <property type="evidence" value="ECO:0000318"/>
    <property type="project" value="GO_Central"/>
</dbReference>
<dbReference type="Pfam" id="PF01105">
    <property type="entry name" value="EMP24_GP25L"/>
    <property type="match status" value="1"/>
</dbReference>
<comment type="similarity">
    <text evidence="2 7">Belongs to the EMP24/GP25L family.</text>
</comment>
<dbReference type="InterPro" id="IPR009038">
    <property type="entry name" value="GOLD_dom"/>
</dbReference>
<dbReference type="PROSITE" id="PS50866">
    <property type="entry name" value="GOLD"/>
    <property type="match status" value="1"/>
</dbReference>
<dbReference type="EnsemblPlants" id="RCW19513">
    <property type="protein sequence ID" value="RCW19513"/>
    <property type="gene ID" value="GLYMA_02G111000"/>
</dbReference>